<evidence type="ECO:0000259" key="2">
    <source>
        <dbReference type="PROSITE" id="PS50940"/>
    </source>
</evidence>
<proteinExistence type="predicted"/>
<dbReference type="Proteomes" id="UP000663833">
    <property type="component" value="Unassembled WGS sequence"/>
</dbReference>
<dbReference type="AlphaFoldDB" id="A0A817SV84"/>
<keyword evidence="1" id="KW-0812">Transmembrane</keyword>
<evidence type="ECO:0000313" key="4">
    <source>
        <dbReference type="Proteomes" id="UP000663833"/>
    </source>
</evidence>
<dbReference type="Pfam" id="PF01607">
    <property type="entry name" value="CBM_14"/>
    <property type="match status" value="1"/>
</dbReference>
<dbReference type="SUPFAM" id="SSF57625">
    <property type="entry name" value="Invertebrate chitin-binding proteins"/>
    <property type="match status" value="1"/>
</dbReference>
<dbReference type="GO" id="GO:0005576">
    <property type="term" value="C:extracellular region"/>
    <property type="evidence" value="ECO:0007669"/>
    <property type="project" value="InterPro"/>
</dbReference>
<comment type="caution">
    <text evidence="3">The sequence shown here is derived from an EMBL/GenBank/DDBJ whole genome shotgun (WGS) entry which is preliminary data.</text>
</comment>
<dbReference type="InterPro" id="IPR036508">
    <property type="entry name" value="Chitin-bd_dom_sf"/>
</dbReference>
<protein>
    <recommendedName>
        <fullName evidence="2">Chitin-binding type-2 domain-containing protein</fullName>
    </recommendedName>
</protein>
<dbReference type="GO" id="GO:0008061">
    <property type="term" value="F:chitin binding"/>
    <property type="evidence" value="ECO:0007669"/>
    <property type="project" value="InterPro"/>
</dbReference>
<dbReference type="InterPro" id="IPR002557">
    <property type="entry name" value="Chitin-bd_dom"/>
</dbReference>
<feature type="domain" description="Chitin-binding type-2" evidence="2">
    <location>
        <begin position="302"/>
        <end position="356"/>
    </location>
</feature>
<keyword evidence="1" id="KW-1133">Transmembrane helix</keyword>
<sequence>MTDHVLSFSSPIPPLLETKSDHCRLRIRFNQLSRERRLLTCLLVLFAIIMCGLLIGIFILSLTFQGRAPIVYREINTTNIGTSYGVLHQNDRQLLSTVVDINTTITAQIIDTTLITTTIELTTSTEKQLARYGESCDYDNGCESPFICHKKSSSSPGMCRCPMDYDFKRDKCVGDLNALCTKDIDCQQYMLCSGMNDGTRRCQCQKHFDYDNDKRQCRGDYQAPCESNIDCRTNLVCNKTVTPSVCSCELFYQYHPAIRKCRGDPGAVCDRATAECVDNAECRDGACECSKQFVPDENKTCVDPCPLQTPNPSRIRYPGNCRKFIDCQQKSKTECPEPTMFNLRKQLCDYPKECARLSIKFFPSPSSSIIYLFFFRVESQTCDKMNQYDPCAKNYACTCFHRLDGPNATICIDEFSISCSELIPCESSTNRCYEAEHICVRHPRCNQLPVCYPVPIFNQQLCPSIPKIVEKF</sequence>
<keyword evidence="1" id="KW-0472">Membrane</keyword>
<organism evidence="3 4">
    <name type="scientific">Rotaria socialis</name>
    <dbReference type="NCBI Taxonomy" id="392032"/>
    <lineage>
        <taxon>Eukaryota</taxon>
        <taxon>Metazoa</taxon>
        <taxon>Spiralia</taxon>
        <taxon>Gnathifera</taxon>
        <taxon>Rotifera</taxon>
        <taxon>Eurotatoria</taxon>
        <taxon>Bdelloidea</taxon>
        <taxon>Philodinida</taxon>
        <taxon>Philodinidae</taxon>
        <taxon>Rotaria</taxon>
    </lineage>
</organism>
<evidence type="ECO:0000256" key="1">
    <source>
        <dbReference type="SAM" id="Phobius"/>
    </source>
</evidence>
<dbReference type="EMBL" id="CAJNYD010000944">
    <property type="protein sequence ID" value="CAF3307647.1"/>
    <property type="molecule type" value="Genomic_DNA"/>
</dbReference>
<evidence type="ECO:0000313" key="3">
    <source>
        <dbReference type="EMBL" id="CAF3307647.1"/>
    </source>
</evidence>
<gene>
    <name evidence="3" type="ORF">LUA448_LOCUS8678</name>
</gene>
<dbReference type="PROSITE" id="PS50940">
    <property type="entry name" value="CHIT_BIND_II"/>
    <property type="match status" value="1"/>
</dbReference>
<reference evidence="3" key="1">
    <citation type="submission" date="2021-02" db="EMBL/GenBank/DDBJ databases">
        <authorList>
            <person name="Nowell W R."/>
        </authorList>
    </citation>
    <scope>NUCLEOTIDE SEQUENCE</scope>
</reference>
<feature type="transmembrane region" description="Helical" evidence="1">
    <location>
        <begin position="38"/>
        <end position="64"/>
    </location>
</feature>
<dbReference type="SMART" id="SM00494">
    <property type="entry name" value="ChtBD2"/>
    <property type="match status" value="1"/>
</dbReference>
<name>A0A817SV84_9BILA</name>
<accession>A0A817SV84</accession>
<dbReference type="Gene3D" id="2.170.140.10">
    <property type="entry name" value="Chitin binding domain"/>
    <property type="match status" value="1"/>
</dbReference>